<gene>
    <name evidence="1" type="ORF">SCHPADRAFT_948238</name>
</gene>
<protein>
    <submittedName>
        <fullName evidence="1">Uncharacterized protein</fullName>
    </submittedName>
</protein>
<proteinExistence type="predicted"/>
<evidence type="ECO:0000313" key="1">
    <source>
        <dbReference type="EMBL" id="KLO03864.1"/>
    </source>
</evidence>
<keyword evidence="2" id="KW-1185">Reference proteome</keyword>
<dbReference type="AlphaFoldDB" id="A0A0H2QX08"/>
<dbReference type="OrthoDB" id="2815938at2759"/>
<dbReference type="InParanoid" id="A0A0H2QX08"/>
<reference evidence="1 2" key="1">
    <citation type="submission" date="2015-04" db="EMBL/GenBank/DDBJ databases">
        <title>Complete genome sequence of Schizopora paradoxa KUC8140, a cosmopolitan wood degrader in East Asia.</title>
        <authorList>
            <consortium name="DOE Joint Genome Institute"/>
            <person name="Min B."/>
            <person name="Park H."/>
            <person name="Jang Y."/>
            <person name="Kim J.-J."/>
            <person name="Kim K.H."/>
            <person name="Pangilinan J."/>
            <person name="Lipzen A."/>
            <person name="Riley R."/>
            <person name="Grigoriev I.V."/>
            <person name="Spatafora J.W."/>
            <person name="Choi I.-G."/>
        </authorList>
    </citation>
    <scope>NUCLEOTIDE SEQUENCE [LARGE SCALE GENOMIC DNA]</scope>
    <source>
        <strain evidence="1 2">KUC8140</strain>
    </source>
</reference>
<name>A0A0H2QX08_9AGAM</name>
<dbReference type="Proteomes" id="UP000053477">
    <property type="component" value="Unassembled WGS sequence"/>
</dbReference>
<evidence type="ECO:0000313" key="2">
    <source>
        <dbReference type="Proteomes" id="UP000053477"/>
    </source>
</evidence>
<organism evidence="1 2">
    <name type="scientific">Schizopora paradoxa</name>
    <dbReference type="NCBI Taxonomy" id="27342"/>
    <lineage>
        <taxon>Eukaryota</taxon>
        <taxon>Fungi</taxon>
        <taxon>Dikarya</taxon>
        <taxon>Basidiomycota</taxon>
        <taxon>Agaricomycotina</taxon>
        <taxon>Agaricomycetes</taxon>
        <taxon>Hymenochaetales</taxon>
        <taxon>Schizoporaceae</taxon>
        <taxon>Schizopora</taxon>
    </lineage>
</organism>
<dbReference type="EMBL" id="KQ086937">
    <property type="protein sequence ID" value="KLO03864.1"/>
    <property type="molecule type" value="Genomic_DNA"/>
</dbReference>
<accession>A0A0H2QX08</accession>
<sequence>MSNKRRSDGKDAEYYFGRIIATLEKDKLVSNWLLKKASKAWLASLCRQKGLEVGGKQNKDDCMDALRNWHEREIASRSPMHRFVGTDVAFQVPSGQPVTSHSTSSIREPTIIVYDKDERPSGKKQKVKEGTSNKSVPVLAVQARNQHPGPRFVSVRLYEKPKDWRHTQESLCLLESNGDLDLASLNNIFRLPLNVSCRVIHPKTRRPIFESKERGSRILEKVLVDEALDDSQHIRVVLMQNRTSSPSL</sequence>